<dbReference type="Gene3D" id="3.30.70.1290">
    <property type="entry name" value="Transposase IS200-like"/>
    <property type="match status" value="1"/>
</dbReference>
<dbReference type="PANTHER" id="PTHR34322:SF2">
    <property type="entry name" value="TRANSPOSASE IS200-LIKE DOMAIN-CONTAINING PROTEIN"/>
    <property type="match status" value="1"/>
</dbReference>
<name>A0A8J7MC23_9BACT</name>
<evidence type="ECO:0000313" key="4">
    <source>
        <dbReference type="Proteomes" id="UP000624703"/>
    </source>
</evidence>
<dbReference type="SMART" id="SM01321">
    <property type="entry name" value="Y1_Tnp"/>
    <property type="match status" value="1"/>
</dbReference>
<proteinExistence type="predicted"/>
<dbReference type="Pfam" id="PF01797">
    <property type="entry name" value="Y1_Tnp"/>
    <property type="match status" value="1"/>
</dbReference>
<dbReference type="PANTHER" id="PTHR34322">
    <property type="entry name" value="TRANSPOSASE, Y1_TNP DOMAIN-CONTAINING"/>
    <property type="match status" value="1"/>
</dbReference>
<dbReference type="InterPro" id="IPR002686">
    <property type="entry name" value="Transposase_17"/>
</dbReference>
<comment type="caution">
    <text evidence="3">The sequence shown here is derived from an EMBL/GenBank/DDBJ whole genome shotgun (WGS) entry which is preliminary data.</text>
</comment>
<dbReference type="AlphaFoldDB" id="A0A8J7MC23"/>
<reference evidence="3" key="1">
    <citation type="submission" date="2021-01" db="EMBL/GenBank/DDBJ databases">
        <title>Modified the classification status of verrucomicrobia.</title>
        <authorList>
            <person name="Feng X."/>
        </authorList>
    </citation>
    <scope>NUCLEOTIDE SEQUENCE</scope>
    <source>
        <strain evidence="3">_KCTC 22039</strain>
    </source>
</reference>
<dbReference type="RefSeq" id="WP_200310736.1">
    <property type="nucleotide sequence ID" value="NZ_JAENIM010000032.1"/>
</dbReference>
<organism evidence="3 4">
    <name type="scientific">Persicirhabdus sediminis</name>
    <dbReference type="NCBI Taxonomy" id="454144"/>
    <lineage>
        <taxon>Bacteria</taxon>
        <taxon>Pseudomonadati</taxon>
        <taxon>Verrucomicrobiota</taxon>
        <taxon>Verrucomicrobiia</taxon>
        <taxon>Verrucomicrobiales</taxon>
        <taxon>Verrucomicrobiaceae</taxon>
        <taxon>Persicirhabdus</taxon>
    </lineage>
</organism>
<evidence type="ECO:0000256" key="1">
    <source>
        <dbReference type="SAM" id="MobiDB-lite"/>
    </source>
</evidence>
<feature type="domain" description="Transposase IS200-like" evidence="2">
    <location>
        <begin position="55"/>
        <end position="255"/>
    </location>
</feature>
<accession>A0A8J7MC23</accession>
<feature type="region of interest" description="Disordered" evidence="1">
    <location>
        <begin position="370"/>
        <end position="404"/>
    </location>
</feature>
<keyword evidence="4" id="KW-1185">Reference proteome</keyword>
<evidence type="ECO:0000259" key="2">
    <source>
        <dbReference type="SMART" id="SM01321"/>
    </source>
</evidence>
<dbReference type="SUPFAM" id="SSF143422">
    <property type="entry name" value="Transposase IS200-like"/>
    <property type="match status" value="1"/>
</dbReference>
<gene>
    <name evidence="3" type="ORF">JIN82_06040</name>
</gene>
<dbReference type="GO" id="GO:0004803">
    <property type="term" value="F:transposase activity"/>
    <property type="evidence" value="ECO:0007669"/>
    <property type="project" value="InterPro"/>
</dbReference>
<dbReference type="GO" id="GO:0003677">
    <property type="term" value="F:DNA binding"/>
    <property type="evidence" value="ECO:0007669"/>
    <property type="project" value="InterPro"/>
</dbReference>
<evidence type="ECO:0000313" key="3">
    <source>
        <dbReference type="EMBL" id="MBK1790712.1"/>
    </source>
</evidence>
<dbReference type="InterPro" id="IPR036515">
    <property type="entry name" value="Transposase_17_sf"/>
</dbReference>
<dbReference type="GO" id="GO:0006313">
    <property type="term" value="P:DNA transposition"/>
    <property type="evidence" value="ECO:0007669"/>
    <property type="project" value="InterPro"/>
</dbReference>
<dbReference type="EMBL" id="JAENIM010000032">
    <property type="protein sequence ID" value="MBK1790712.1"/>
    <property type="molecule type" value="Genomic_DNA"/>
</dbReference>
<protein>
    <submittedName>
        <fullName evidence="3">Transposase</fullName>
    </submittedName>
</protein>
<sequence length="404" mass="46190">MKSPEPLHNQQKTAETKPLTPLQLADCKTGFSGGAAGMICAPPSGGHVRIVGDDRHSYCYHVMSRTAGGDYLFGDQEKEAFLRIMWRMARFSGIKILTYCLMDNHFHLLIRVPSRVKFNAKFEAYESQGRPDERPSQTKQQGEERLIEHLRTLYSKAYISQLRAELAHMRANGMERYADEQLTKYKERFCNLEKFVKELKERYSRWYNKTHGRRGALWMGRYKSVLVESTNKTAEHETGEDFTALHAIAAYIDLNPVRAGIVSDPKDYRWCGYAAALAGSKRCRYGLCEVMRVAQTSWKKNAHRYRLWLIEDAAVTNDNAKSQLENERAREGKISPAELLRHKIKYFTDGVAIGGKSFINNQFRTHRKKFGKKRKQGAKAITSAGQPAESPSKLYSLRGFRGTS</sequence>
<dbReference type="Proteomes" id="UP000624703">
    <property type="component" value="Unassembled WGS sequence"/>
</dbReference>